<dbReference type="EMBL" id="JASJOS010000006">
    <property type="protein sequence ID" value="MDJ1481730.1"/>
    <property type="molecule type" value="Genomic_DNA"/>
</dbReference>
<organism evidence="2 3">
    <name type="scientific">Xanthocytophaga flava</name>
    <dbReference type="NCBI Taxonomy" id="3048013"/>
    <lineage>
        <taxon>Bacteria</taxon>
        <taxon>Pseudomonadati</taxon>
        <taxon>Bacteroidota</taxon>
        <taxon>Cytophagia</taxon>
        <taxon>Cytophagales</taxon>
        <taxon>Rhodocytophagaceae</taxon>
        <taxon>Xanthocytophaga</taxon>
    </lineage>
</organism>
<feature type="transmembrane region" description="Helical" evidence="1">
    <location>
        <begin position="20"/>
        <end position="43"/>
    </location>
</feature>
<accession>A0AAE3QQP2</accession>
<dbReference type="Proteomes" id="UP001241110">
    <property type="component" value="Unassembled WGS sequence"/>
</dbReference>
<keyword evidence="1" id="KW-0812">Transmembrane</keyword>
<evidence type="ECO:0000313" key="3">
    <source>
        <dbReference type="Proteomes" id="UP001241110"/>
    </source>
</evidence>
<evidence type="ECO:0008006" key="4">
    <source>
        <dbReference type="Google" id="ProtNLM"/>
    </source>
</evidence>
<feature type="transmembrane region" description="Helical" evidence="1">
    <location>
        <begin position="274"/>
        <end position="293"/>
    </location>
</feature>
<name>A0AAE3QQP2_9BACT</name>
<keyword evidence="1" id="KW-0472">Membrane</keyword>
<evidence type="ECO:0000256" key="1">
    <source>
        <dbReference type="SAM" id="Phobius"/>
    </source>
</evidence>
<keyword evidence="1" id="KW-1133">Transmembrane helix</keyword>
<comment type="caution">
    <text evidence="2">The sequence shown here is derived from an EMBL/GenBank/DDBJ whole genome shotgun (WGS) entry which is preliminary data.</text>
</comment>
<protein>
    <recommendedName>
        <fullName evidence="4">DUF3592 domain-containing protein</fullName>
    </recommendedName>
</protein>
<dbReference type="RefSeq" id="WP_313979902.1">
    <property type="nucleotide sequence ID" value="NZ_JASJOS010000006.1"/>
</dbReference>
<feature type="transmembrane region" description="Helical" evidence="1">
    <location>
        <begin position="154"/>
        <end position="174"/>
    </location>
</feature>
<dbReference type="AlphaFoldDB" id="A0AAE3QQP2"/>
<evidence type="ECO:0000313" key="2">
    <source>
        <dbReference type="EMBL" id="MDJ1481730.1"/>
    </source>
</evidence>
<gene>
    <name evidence="2" type="ORF">QNI16_14615</name>
</gene>
<proteinExistence type="predicted"/>
<sequence>MTLSDYTFSLSPRTVPLSRNVVTIVGSPIIQLFIWGWICFCLVSMRNSLPGNIVYNPSGADRIDGKDFYNYKYAYTNGALTTISNSNIKNKDTAYALYYTFQANNQHFTGVFFTERDKQLPQIGDKLKIYYRMDNPVVSYVVGIQTSSVNQEGIFVSCLMLLVGIGGLGIYTWVNSKENYLMKYGHLTVGKFNQQTEDKNSDGEVSYRVQYKFLAFDNQYYYSEQYRSLPAYEEDVVILYNEEGPKDNLILKVHKLYEQYDENFQPLPASWDEVFYHSVIPAGVLISQLFLFISH</sequence>
<reference evidence="2" key="1">
    <citation type="submission" date="2023-05" db="EMBL/GenBank/DDBJ databases">
        <authorList>
            <person name="Zhang X."/>
        </authorList>
    </citation>
    <scope>NUCLEOTIDE SEQUENCE</scope>
    <source>
        <strain evidence="2">YF14B1</strain>
    </source>
</reference>